<evidence type="ECO:0000256" key="1">
    <source>
        <dbReference type="ARBA" id="ARBA00006382"/>
    </source>
</evidence>
<accession>A0A8C5AX06</accession>
<dbReference type="GO" id="GO:0004352">
    <property type="term" value="F:glutamate dehydrogenase (NAD+) activity"/>
    <property type="evidence" value="ECO:0007669"/>
    <property type="project" value="TreeGrafter"/>
</dbReference>
<proteinExistence type="inferred from homology"/>
<evidence type="ECO:0000256" key="9">
    <source>
        <dbReference type="RuleBase" id="RU004417"/>
    </source>
</evidence>
<evidence type="ECO:0000313" key="11">
    <source>
        <dbReference type="Ensembl" id="ENSGMOP00000036758.1"/>
    </source>
</evidence>
<sequence>MYRYFGELLTRSAGSALASGCVDSALPATSSLMRVRNYANAADVPDDPNFFRMVEGFFDRGASIVEDKLIEDLKTRETPEQKRNRVRGILRIIKPCNHVLSVSFPIKRDNGEWEVVEGYRAQHSQHRTPCKGGIRYSPDVSVDEVKALASLMTYKCAVVDVPFGGAKAGVKINVKNYSDNELEKITRRFTIELAKKGFIGPGIDVPAPDMSTGEREMSWIADTYANTIAHTVSRAAIQTRAHTPYFFTHAPVQRPHSLNPFLLCSGFGNVGLHSMRYLHRFGAKCVGVGEIDGSIYNPEGIDPKQLEDYKLQNGTIVGFPGAQPYEGSILEADCHILIPAAGEKQLTRNNAPRIKAKIIAEGANGPTTPEADKIFLENNVMVIPDMYLNAGGVTVSYFEWLKNLNHVSYGRLTFKYERDSNYHLLMSVQESLERKFGKQGGPIPVVPTADFQARVAGASEKDIVHSGLAYTMERSSRQIMRTASKYNLGLDLRTAAYVNAIEKVFKVYSEAGLTFT</sequence>
<dbReference type="GO" id="GO:0000166">
    <property type="term" value="F:nucleotide binding"/>
    <property type="evidence" value="ECO:0007669"/>
    <property type="project" value="UniProtKB-KW"/>
</dbReference>
<name>A0A8C5AX06_GADMO</name>
<feature type="binding site" evidence="7">
    <location>
        <position position="155"/>
    </location>
    <ligand>
        <name>substrate</name>
    </ligand>
</feature>
<evidence type="ECO:0000256" key="2">
    <source>
        <dbReference type="ARBA" id="ARBA00023002"/>
    </source>
</evidence>
<reference evidence="11" key="2">
    <citation type="submission" date="2025-09" db="UniProtKB">
        <authorList>
            <consortium name="Ensembl"/>
        </authorList>
    </citation>
    <scope>IDENTIFICATION</scope>
</reference>
<comment type="similarity">
    <text evidence="1 5 9">Belongs to the Glu/Leu/Phe/Val dehydrogenases family.</text>
</comment>
<feature type="binding site" evidence="7">
    <location>
        <position position="269"/>
    </location>
    <ligand>
        <name>NAD(+)</name>
        <dbReference type="ChEBI" id="CHEBI:57540"/>
    </ligand>
</feature>
<dbReference type="SUPFAM" id="SSF51735">
    <property type="entry name" value="NAD(P)-binding Rossmann-fold domains"/>
    <property type="match status" value="1"/>
</dbReference>
<comment type="catalytic activity">
    <reaction evidence="4">
        <text>L-glutamate + NADP(+) + H2O = 2-oxoglutarate + NH4(+) + NADPH + H(+)</text>
        <dbReference type="Rhea" id="RHEA:11612"/>
        <dbReference type="ChEBI" id="CHEBI:15377"/>
        <dbReference type="ChEBI" id="CHEBI:15378"/>
        <dbReference type="ChEBI" id="CHEBI:16810"/>
        <dbReference type="ChEBI" id="CHEBI:28938"/>
        <dbReference type="ChEBI" id="CHEBI:29985"/>
        <dbReference type="ChEBI" id="CHEBI:57783"/>
        <dbReference type="ChEBI" id="CHEBI:58349"/>
        <dbReference type="EC" id="1.4.1.3"/>
    </reaction>
</comment>
<reference evidence="11" key="1">
    <citation type="submission" date="2025-08" db="UniProtKB">
        <authorList>
            <consortium name="Ensembl"/>
        </authorList>
    </citation>
    <scope>IDENTIFICATION</scope>
</reference>
<keyword evidence="7" id="KW-0520">NAD</keyword>
<dbReference type="Proteomes" id="UP000694546">
    <property type="component" value="Chromosome 18"/>
</dbReference>
<feature type="binding site" evidence="7">
    <location>
        <position position="131"/>
    </location>
    <ligand>
        <name>substrate</name>
    </ligand>
</feature>
<dbReference type="GeneTree" id="ENSGT00390000000854"/>
<dbReference type="InterPro" id="IPR006095">
    <property type="entry name" value="Glu/Leu/Phe/Val/Trp_DH"/>
</dbReference>
<dbReference type="Gene3D" id="3.40.50.720">
    <property type="entry name" value="NAD(P)-binding Rossmann-like Domain"/>
    <property type="match status" value="1"/>
</dbReference>
<gene>
    <name evidence="11" type="primary">glud1b</name>
</gene>
<evidence type="ECO:0000256" key="3">
    <source>
        <dbReference type="ARBA" id="ARBA00047867"/>
    </source>
</evidence>
<dbReference type="Gene3D" id="3.40.50.10860">
    <property type="entry name" value="Leucine Dehydrogenase, chain A, domain 1"/>
    <property type="match status" value="1"/>
</dbReference>
<keyword evidence="2 5" id="KW-0560">Oxidoreductase</keyword>
<feature type="active site" description="Proton donor" evidence="6">
    <location>
        <position position="167"/>
    </location>
</feature>
<dbReference type="Pfam" id="PF02812">
    <property type="entry name" value="ELFV_dehydrog_N"/>
    <property type="match status" value="1"/>
</dbReference>
<protein>
    <recommendedName>
        <fullName evidence="5">Glutamate dehydrogenase</fullName>
    </recommendedName>
</protein>
<feature type="domain" description="Glutamate/phenylalanine/leucine/valine/L-tryptophan dehydrogenase C-terminal" evidence="10">
    <location>
        <begin position="251"/>
        <end position="512"/>
    </location>
</feature>
<dbReference type="PRINTS" id="PR00082">
    <property type="entry name" value="GLFDHDRGNASE"/>
</dbReference>
<dbReference type="AlphaFoldDB" id="A0A8C5AX06"/>
<comment type="catalytic activity">
    <reaction evidence="3">
        <text>L-glutamate + NAD(+) + H2O = 2-oxoglutarate + NH4(+) + NADH + H(+)</text>
        <dbReference type="Rhea" id="RHEA:15133"/>
        <dbReference type="ChEBI" id="CHEBI:15377"/>
        <dbReference type="ChEBI" id="CHEBI:15378"/>
        <dbReference type="ChEBI" id="CHEBI:16810"/>
        <dbReference type="ChEBI" id="CHEBI:28938"/>
        <dbReference type="ChEBI" id="CHEBI:29985"/>
        <dbReference type="ChEBI" id="CHEBI:57540"/>
        <dbReference type="ChEBI" id="CHEBI:57945"/>
        <dbReference type="EC" id="1.4.1.3"/>
    </reaction>
</comment>
<dbReference type="GO" id="GO:0005739">
    <property type="term" value="C:mitochondrion"/>
    <property type="evidence" value="ECO:0007669"/>
    <property type="project" value="UniProtKB-SubCell"/>
</dbReference>
<dbReference type="Gene3D" id="1.10.287.140">
    <property type="match status" value="1"/>
</dbReference>
<evidence type="ECO:0000256" key="6">
    <source>
        <dbReference type="PIRSR" id="PIRSR000185-1"/>
    </source>
</evidence>
<dbReference type="SMART" id="SM00839">
    <property type="entry name" value="ELFV_dehydrog"/>
    <property type="match status" value="1"/>
</dbReference>
<dbReference type="PANTHER" id="PTHR11606">
    <property type="entry name" value="GLUTAMATE DEHYDROGENASE"/>
    <property type="match status" value="1"/>
</dbReference>
<dbReference type="InterPro" id="IPR046346">
    <property type="entry name" value="Aminoacid_DH-like_N_sf"/>
</dbReference>
<feature type="site" description="Important for catalysis" evidence="8">
    <location>
        <position position="209"/>
    </location>
</feature>
<dbReference type="PIRSF" id="PIRSF000185">
    <property type="entry name" value="Glu_DH"/>
    <property type="match status" value="1"/>
</dbReference>
<dbReference type="GO" id="GO:0006538">
    <property type="term" value="P:L-glutamate catabolic process"/>
    <property type="evidence" value="ECO:0007669"/>
    <property type="project" value="TreeGrafter"/>
</dbReference>
<evidence type="ECO:0000313" key="12">
    <source>
        <dbReference type="Proteomes" id="UP000694546"/>
    </source>
</evidence>
<dbReference type="CDD" id="cd01076">
    <property type="entry name" value="NAD_bind_1_Glu_DH"/>
    <property type="match status" value="1"/>
</dbReference>
<dbReference type="InterPro" id="IPR006096">
    <property type="entry name" value="Glu/Leu/Phe/Val/Trp_DH_C"/>
</dbReference>
<organism evidence="11 12">
    <name type="scientific">Gadus morhua</name>
    <name type="common">Atlantic cod</name>
    <dbReference type="NCBI Taxonomy" id="8049"/>
    <lineage>
        <taxon>Eukaryota</taxon>
        <taxon>Metazoa</taxon>
        <taxon>Chordata</taxon>
        <taxon>Craniata</taxon>
        <taxon>Vertebrata</taxon>
        <taxon>Euteleostomi</taxon>
        <taxon>Actinopterygii</taxon>
        <taxon>Neopterygii</taxon>
        <taxon>Teleostei</taxon>
        <taxon>Neoteleostei</taxon>
        <taxon>Acanthomorphata</taxon>
        <taxon>Zeiogadaria</taxon>
        <taxon>Gadariae</taxon>
        <taxon>Gadiformes</taxon>
        <taxon>Gadoidei</taxon>
        <taxon>Gadidae</taxon>
        <taxon>Gadus</taxon>
    </lineage>
</organism>
<feature type="binding site" evidence="7">
    <location>
        <position position="396"/>
    </location>
    <ligand>
        <name>substrate</name>
    </ligand>
</feature>
<evidence type="ECO:0000256" key="7">
    <source>
        <dbReference type="PIRSR" id="PIRSR000185-2"/>
    </source>
</evidence>
<dbReference type="InterPro" id="IPR006097">
    <property type="entry name" value="Glu/Leu/Phe/Val/Trp_DH_dimer"/>
</dbReference>
<dbReference type="PANTHER" id="PTHR11606:SF33">
    <property type="entry name" value="GLUTAMATE DEHYDROGENASE [NAD(P)(+)]"/>
    <property type="match status" value="1"/>
</dbReference>
<keyword evidence="7" id="KW-0547">Nucleotide-binding</keyword>
<evidence type="ECO:0000256" key="4">
    <source>
        <dbReference type="ARBA" id="ARBA00048577"/>
    </source>
</evidence>
<dbReference type="InterPro" id="IPR014362">
    <property type="entry name" value="Glu_DH"/>
</dbReference>
<dbReference type="InterPro" id="IPR033922">
    <property type="entry name" value="NAD_bind_Glu_DH"/>
</dbReference>
<evidence type="ECO:0000259" key="10">
    <source>
        <dbReference type="SMART" id="SM00839"/>
    </source>
</evidence>
<keyword evidence="12" id="KW-1185">Reference proteome</keyword>
<dbReference type="SUPFAM" id="SSF53223">
    <property type="entry name" value="Aminoacid dehydrogenase-like, N-terminal domain"/>
    <property type="match status" value="1"/>
</dbReference>
<dbReference type="Ensembl" id="ENSGMOT00000074206.1">
    <property type="protein sequence ID" value="ENSGMOP00000036758.1"/>
    <property type="gene ID" value="ENSGMOG00000006655.2"/>
</dbReference>
<evidence type="ECO:0000256" key="8">
    <source>
        <dbReference type="PIRSR" id="PIRSR000185-3"/>
    </source>
</evidence>
<evidence type="ECO:0000256" key="5">
    <source>
        <dbReference type="PIRNR" id="PIRNR000185"/>
    </source>
</evidence>
<dbReference type="InterPro" id="IPR036291">
    <property type="entry name" value="NAD(P)-bd_dom_sf"/>
</dbReference>
<dbReference type="Pfam" id="PF00208">
    <property type="entry name" value="ELFV_dehydrog"/>
    <property type="match status" value="1"/>
</dbReference>